<dbReference type="Proteomes" id="UP000016922">
    <property type="component" value="Unassembled WGS sequence"/>
</dbReference>
<keyword evidence="7" id="KW-1185">Reference proteome</keyword>
<sequence>MEIEREAEMDPRVLRYLENNRKWAANPEYRTPVRFKEMQKAGRELENGTIIILACTDPRCTPEEFFGMSSERGNKATIIRTAGARAQPALSTLYVLSAVGNLGKKGTIMVVGHTDCGLQSTTDVEIRKVLLDSVREDLNTDDLCEADERLRGGRWGVQLGAFVRPDESVTEDVEMLKRSPFFKGMQILGFVQDTQTGIVEEVESWRRGVDGDVGR</sequence>
<dbReference type="STRING" id="1116229.S3CR72"/>
<dbReference type="KEGG" id="glz:GLAREA_04395"/>
<dbReference type="Gene3D" id="3.40.1050.10">
    <property type="entry name" value="Carbonic anhydrase"/>
    <property type="match status" value="1"/>
</dbReference>
<dbReference type="InterPro" id="IPR001765">
    <property type="entry name" value="Carbonic_anhydrase"/>
</dbReference>
<feature type="binding site" evidence="4">
    <location>
        <position position="113"/>
    </location>
    <ligand>
        <name>Zn(2+)</name>
        <dbReference type="ChEBI" id="CHEBI:29105"/>
    </ligand>
</feature>
<dbReference type="PANTHER" id="PTHR43175:SF3">
    <property type="entry name" value="CARBON DISULFIDE HYDROLASE"/>
    <property type="match status" value="1"/>
</dbReference>
<proteinExistence type="inferred from homology"/>
<keyword evidence="5" id="KW-0456">Lyase</keyword>
<evidence type="ECO:0000256" key="5">
    <source>
        <dbReference type="RuleBase" id="RU003956"/>
    </source>
</evidence>
<dbReference type="HOGENOM" id="CLU_084253_4_1_1"/>
<organism evidence="6 7">
    <name type="scientific">Glarea lozoyensis (strain ATCC 20868 / MF5171)</name>
    <dbReference type="NCBI Taxonomy" id="1116229"/>
    <lineage>
        <taxon>Eukaryota</taxon>
        <taxon>Fungi</taxon>
        <taxon>Dikarya</taxon>
        <taxon>Ascomycota</taxon>
        <taxon>Pezizomycotina</taxon>
        <taxon>Leotiomycetes</taxon>
        <taxon>Helotiales</taxon>
        <taxon>Helotiaceae</taxon>
        <taxon>Glarea</taxon>
    </lineage>
</organism>
<name>S3CR72_GLAL2</name>
<dbReference type="EC" id="4.2.1.1" evidence="5"/>
<comment type="cofactor">
    <cofactor evidence="4">
        <name>Zn(2+)</name>
        <dbReference type="ChEBI" id="CHEBI:29105"/>
    </cofactor>
    <text evidence="4">Binds 1 zinc ion per subunit.</text>
</comment>
<dbReference type="OrthoDB" id="10248475at2759"/>
<dbReference type="PANTHER" id="PTHR43175">
    <property type="entry name" value="CARBONIC ANHYDRASE"/>
    <property type="match status" value="1"/>
</dbReference>
<evidence type="ECO:0000313" key="6">
    <source>
        <dbReference type="EMBL" id="EPE27604.1"/>
    </source>
</evidence>
<comment type="function">
    <text evidence="5">Reversible hydration of carbon dioxide.</text>
</comment>
<evidence type="ECO:0000313" key="7">
    <source>
        <dbReference type="Proteomes" id="UP000016922"/>
    </source>
</evidence>
<dbReference type="RefSeq" id="XP_008084963.1">
    <property type="nucleotide sequence ID" value="XM_008086772.1"/>
</dbReference>
<feature type="binding site" evidence="4">
    <location>
        <position position="57"/>
    </location>
    <ligand>
        <name>Zn(2+)</name>
        <dbReference type="ChEBI" id="CHEBI:29105"/>
    </ligand>
</feature>
<dbReference type="GeneID" id="19463450"/>
<keyword evidence="3 4" id="KW-0862">Zinc</keyword>
<evidence type="ECO:0000256" key="1">
    <source>
        <dbReference type="ARBA" id="ARBA00006217"/>
    </source>
</evidence>
<feature type="binding site" evidence="4">
    <location>
        <position position="55"/>
    </location>
    <ligand>
        <name>Zn(2+)</name>
        <dbReference type="ChEBI" id="CHEBI:29105"/>
    </ligand>
</feature>
<comment type="catalytic activity">
    <reaction evidence="5">
        <text>hydrogencarbonate + H(+) = CO2 + H2O</text>
        <dbReference type="Rhea" id="RHEA:10748"/>
        <dbReference type="ChEBI" id="CHEBI:15377"/>
        <dbReference type="ChEBI" id="CHEBI:15378"/>
        <dbReference type="ChEBI" id="CHEBI:16526"/>
        <dbReference type="ChEBI" id="CHEBI:17544"/>
        <dbReference type="EC" id="4.2.1.1"/>
    </reaction>
</comment>
<dbReference type="Pfam" id="PF00484">
    <property type="entry name" value="Pro_CA"/>
    <property type="match status" value="1"/>
</dbReference>
<comment type="similarity">
    <text evidence="1 5">Belongs to the beta-class carbonic anhydrase family.</text>
</comment>
<dbReference type="AlphaFoldDB" id="S3CR72"/>
<evidence type="ECO:0000256" key="4">
    <source>
        <dbReference type="PIRSR" id="PIRSR601765-1"/>
    </source>
</evidence>
<evidence type="ECO:0000256" key="3">
    <source>
        <dbReference type="ARBA" id="ARBA00022833"/>
    </source>
</evidence>
<keyword evidence="2 4" id="KW-0479">Metal-binding</keyword>
<feature type="binding site" evidence="4">
    <location>
        <position position="116"/>
    </location>
    <ligand>
        <name>Zn(2+)</name>
        <dbReference type="ChEBI" id="CHEBI:29105"/>
    </ligand>
</feature>
<dbReference type="GO" id="GO:0008270">
    <property type="term" value="F:zinc ion binding"/>
    <property type="evidence" value="ECO:0007669"/>
    <property type="project" value="UniProtKB-UniRule"/>
</dbReference>
<accession>S3CR72</accession>
<dbReference type="GO" id="GO:0004089">
    <property type="term" value="F:carbonate dehydratase activity"/>
    <property type="evidence" value="ECO:0007669"/>
    <property type="project" value="UniProtKB-UniRule"/>
</dbReference>
<evidence type="ECO:0000256" key="2">
    <source>
        <dbReference type="ARBA" id="ARBA00022723"/>
    </source>
</evidence>
<gene>
    <name evidence="6" type="ORF">GLAREA_04395</name>
</gene>
<dbReference type="InterPro" id="IPR036874">
    <property type="entry name" value="Carbonic_anhydrase_sf"/>
</dbReference>
<dbReference type="EMBL" id="KE145369">
    <property type="protein sequence ID" value="EPE27604.1"/>
    <property type="molecule type" value="Genomic_DNA"/>
</dbReference>
<reference evidence="6 7" key="1">
    <citation type="journal article" date="2013" name="BMC Genomics">
        <title>Genomics-driven discovery of the pneumocandin biosynthetic gene cluster in the fungus Glarea lozoyensis.</title>
        <authorList>
            <person name="Chen L."/>
            <person name="Yue Q."/>
            <person name="Zhang X."/>
            <person name="Xiang M."/>
            <person name="Wang C."/>
            <person name="Li S."/>
            <person name="Che Y."/>
            <person name="Ortiz-Lopez F.J."/>
            <person name="Bills G.F."/>
            <person name="Liu X."/>
            <person name="An Z."/>
        </authorList>
    </citation>
    <scope>NUCLEOTIDE SEQUENCE [LARGE SCALE GENOMIC DNA]</scope>
    <source>
        <strain evidence="7">ATCC 20868 / MF5171</strain>
    </source>
</reference>
<dbReference type="SUPFAM" id="SSF53056">
    <property type="entry name" value="beta-carbonic anhydrase, cab"/>
    <property type="match status" value="1"/>
</dbReference>
<dbReference type="SMART" id="SM00947">
    <property type="entry name" value="Pro_CA"/>
    <property type="match status" value="1"/>
</dbReference>
<protein>
    <recommendedName>
        <fullName evidence="5">Carbonic anhydrase</fullName>
        <ecNumber evidence="5">4.2.1.1</ecNumber>
    </recommendedName>
    <alternativeName>
        <fullName evidence="5">Carbonate dehydratase</fullName>
    </alternativeName>
</protein>